<proteinExistence type="inferred from homology"/>
<evidence type="ECO:0000259" key="4">
    <source>
        <dbReference type="PROSITE" id="PS51755"/>
    </source>
</evidence>
<dbReference type="SUPFAM" id="SSF52540">
    <property type="entry name" value="P-loop containing nucleoside triphosphate hydrolases"/>
    <property type="match status" value="1"/>
</dbReference>
<dbReference type="Gene3D" id="1.10.10.10">
    <property type="entry name" value="Winged helix-like DNA-binding domain superfamily/Winged helix DNA-binding domain"/>
    <property type="match status" value="1"/>
</dbReference>
<dbReference type="PANTHER" id="PTHR47691">
    <property type="entry name" value="REGULATOR-RELATED"/>
    <property type="match status" value="1"/>
</dbReference>
<keyword evidence="2 3" id="KW-0238">DNA-binding</keyword>
<dbReference type="InterPro" id="IPR005158">
    <property type="entry name" value="BTAD"/>
</dbReference>
<comment type="caution">
    <text evidence="5">The sequence shown here is derived from an EMBL/GenBank/DDBJ whole genome shotgun (WGS) entry which is preliminary data.</text>
</comment>
<dbReference type="Pfam" id="PF25872">
    <property type="entry name" value="HTH_77"/>
    <property type="match status" value="1"/>
</dbReference>
<evidence type="ECO:0000256" key="2">
    <source>
        <dbReference type="ARBA" id="ARBA00023125"/>
    </source>
</evidence>
<sequence>MRFGVLGPLRVWTADGTPVRIPEVKVRTLLADLLAQLGQPVSADRLIEDLWGERLPANPTGALQTRVFQLRRAFEKAESGGRDLVAFQPPGYLLRVDPEQVDLGHFQALTVQARLHGDARARAGLLSDALALWQGPAFADFADEPFARAVIGRLEQERLIALEEQAEARLDLGEHSLLASELADLVVRNPLRERLRAAYLRALYRAGRQNEALDSYEELRERLAEELGVDPSRELVALHRSILTQDAALTAPPALVTPARTNLPAPLTDLIGREEAVARVRSLLDRVRLVTLTGPGGVGKTRLAVATAAQVVDAFPDGVWIVELAGQGSAAGTPAGAIAQHAHPRAACTVADVVAAALGIRDDAAASLLPVTGPMPPAERLTDALRAKRLLLILDNCEHVVEAVAELSDVLLRAAPGLRILATSQEPLGLAGEQLCPVTPLALPDSAVGPDPTVLLEFGAVRLFVTRAVAASPTFVLDAGNSAAVATICRRLDGIPLALELAATRVRVLDVRELADRLDDRFDLLAAGRRGGPARQHTLRAMIDWSWEPLTEAERVVLRRLAVPVDGCTTQAAETICAGDGVRAGEVFGLLARLVDRSLVVVSDGPDGLRYRLLESVAAYCLEHLDRAQELVRVRARHYRYYTELAERAEPHLRGPAQQEWLRRLDTETANLRTALENATRDGAAGLAVRLVNSLAWYWVLRGRLGEARRSMAGALAVDGPASAASRTTAMIWHAGITARFGDSVELTGPIAPTPDTEDGPADPGARARAEWFLGFAQIGFGRLADSENRVTRALAAFRADGDRWGMAAALSTQAKQALTRGDLTSLERAGEQSRTLFGELGDRWGQLQAMFTLGLLAQITGDYPRAADLHQTGTRIAEELGLWTEASDNLCQLGRIALLSREYQRAADLHDRARRLAVEQGYQVGEEMAEIGLALGARRQGRLDAAETHLRNWLDWDRRMGSDIGTALILSELGFVAEQRGDDKAALTLHLDGLAAARRSGDPRAVALALEGLAGAHASAGRPEQAARLLGTAAETREAVGVPLPPSERFDVDRISGRTQAALGEEAFAVHFTDGRALEPDRYPEYLTLATHPTIRS</sequence>
<dbReference type="GO" id="GO:0000160">
    <property type="term" value="P:phosphorelay signal transduction system"/>
    <property type="evidence" value="ECO:0007669"/>
    <property type="project" value="InterPro"/>
</dbReference>
<evidence type="ECO:0000313" key="6">
    <source>
        <dbReference type="Proteomes" id="UP000649753"/>
    </source>
</evidence>
<dbReference type="PROSITE" id="PS51755">
    <property type="entry name" value="OMPR_PHOB"/>
    <property type="match status" value="1"/>
</dbReference>
<evidence type="ECO:0000256" key="1">
    <source>
        <dbReference type="ARBA" id="ARBA00005820"/>
    </source>
</evidence>
<gene>
    <name evidence="5" type="ORF">H4W31_006608</name>
</gene>
<dbReference type="RefSeq" id="WP_192770153.1">
    <property type="nucleotide sequence ID" value="NZ_JADBEB010000001.1"/>
</dbReference>
<dbReference type="AlphaFoldDB" id="A0A927MCB0"/>
<accession>A0A927MCB0</accession>
<organism evidence="5 6">
    <name type="scientific">Plantactinospora soyae</name>
    <dbReference type="NCBI Taxonomy" id="1544732"/>
    <lineage>
        <taxon>Bacteria</taxon>
        <taxon>Bacillati</taxon>
        <taxon>Actinomycetota</taxon>
        <taxon>Actinomycetes</taxon>
        <taxon>Micromonosporales</taxon>
        <taxon>Micromonosporaceae</taxon>
        <taxon>Plantactinospora</taxon>
    </lineage>
</organism>
<dbReference type="InterPro" id="IPR041664">
    <property type="entry name" value="AAA_16"/>
</dbReference>
<dbReference type="SUPFAM" id="SSF48452">
    <property type="entry name" value="TPR-like"/>
    <property type="match status" value="3"/>
</dbReference>
<dbReference type="Pfam" id="PF13191">
    <property type="entry name" value="AAA_16"/>
    <property type="match status" value="1"/>
</dbReference>
<dbReference type="CDD" id="cd15831">
    <property type="entry name" value="BTAD"/>
    <property type="match status" value="1"/>
</dbReference>
<evidence type="ECO:0000256" key="3">
    <source>
        <dbReference type="PROSITE-ProRule" id="PRU01091"/>
    </source>
</evidence>
<dbReference type="InterPro" id="IPR011990">
    <property type="entry name" value="TPR-like_helical_dom_sf"/>
</dbReference>
<dbReference type="Proteomes" id="UP000649753">
    <property type="component" value="Unassembled WGS sequence"/>
</dbReference>
<dbReference type="Pfam" id="PF03704">
    <property type="entry name" value="BTAD"/>
    <property type="match status" value="1"/>
</dbReference>
<dbReference type="Gene3D" id="1.25.40.10">
    <property type="entry name" value="Tetratricopeptide repeat domain"/>
    <property type="match status" value="2"/>
</dbReference>
<comment type="similarity">
    <text evidence="1">Belongs to the AfsR/DnrI/RedD regulatory family.</text>
</comment>
<feature type="DNA-binding region" description="OmpR/PhoB-type" evidence="3">
    <location>
        <begin position="1"/>
        <end position="96"/>
    </location>
</feature>
<dbReference type="SUPFAM" id="SSF46894">
    <property type="entry name" value="C-terminal effector domain of the bipartite response regulators"/>
    <property type="match status" value="1"/>
</dbReference>
<name>A0A927MCB0_9ACTN</name>
<dbReference type="InterPro" id="IPR036388">
    <property type="entry name" value="WH-like_DNA-bd_sf"/>
</dbReference>
<dbReference type="PANTHER" id="PTHR47691:SF3">
    <property type="entry name" value="HTH-TYPE TRANSCRIPTIONAL REGULATOR RV0890C-RELATED"/>
    <property type="match status" value="1"/>
</dbReference>
<dbReference type="SMART" id="SM00862">
    <property type="entry name" value="Trans_reg_C"/>
    <property type="match status" value="1"/>
</dbReference>
<dbReference type="GO" id="GO:0006355">
    <property type="term" value="P:regulation of DNA-templated transcription"/>
    <property type="evidence" value="ECO:0007669"/>
    <property type="project" value="InterPro"/>
</dbReference>
<feature type="domain" description="OmpR/PhoB-type" evidence="4">
    <location>
        <begin position="1"/>
        <end position="96"/>
    </location>
</feature>
<dbReference type="InterPro" id="IPR001867">
    <property type="entry name" value="OmpR/PhoB-type_DNA-bd"/>
</dbReference>
<evidence type="ECO:0000313" key="5">
    <source>
        <dbReference type="EMBL" id="MBE1490970.1"/>
    </source>
</evidence>
<reference evidence="5" key="1">
    <citation type="submission" date="2020-10" db="EMBL/GenBank/DDBJ databases">
        <title>Sequencing the genomes of 1000 actinobacteria strains.</title>
        <authorList>
            <person name="Klenk H.-P."/>
        </authorList>
    </citation>
    <scope>NUCLEOTIDE SEQUENCE</scope>
    <source>
        <strain evidence="5">DSM 46832</strain>
    </source>
</reference>
<dbReference type="Gene3D" id="3.40.50.300">
    <property type="entry name" value="P-loop containing nucleotide triphosphate hydrolases"/>
    <property type="match status" value="1"/>
</dbReference>
<protein>
    <submittedName>
        <fullName evidence="5">ATPase/DNA-binding winged helix-turn-helix (WHTH) protein</fullName>
    </submittedName>
</protein>
<dbReference type="InterPro" id="IPR058852">
    <property type="entry name" value="HTH_77"/>
</dbReference>
<keyword evidence="6" id="KW-1185">Reference proteome</keyword>
<dbReference type="InterPro" id="IPR027417">
    <property type="entry name" value="P-loop_NTPase"/>
</dbReference>
<dbReference type="SMART" id="SM01043">
    <property type="entry name" value="BTAD"/>
    <property type="match status" value="1"/>
</dbReference>
<dbReference type="InterPro" id="IPR016032">
    <property type="entry name" value="Sig_transdc_resp-reg_C-effctor"/>
</dbReference>
<dbReference type="EMBL" id="JADBEB010000001">
    <property type="protein sequence ID" value="MBE1490970.1"/>
    <property type="molecule type" value="Genomic_DNA"/>
</dbReference>
<dbReference type="GO" id="GO:0003677">
    <property type="term" value="F:DNA binding"/>
    <property type="evidence" value="ECO:0007669"/>
    <property type="project" value="UniProtKB-UniRule"/>
</dbReference>